<name>A0A075MTD9_9ARCH</name>
<sequence>MSSGRYFNKGVKALDLPHVGHVVRESENAIVVFGEGGDRYDIPKQAIRFAAANVLVDLPFSEIVKRYKVSRDAPLPSGMKVHEEAPGDVDLATYEKKYPKPLFNKGVRSQDEEHVGHVMKETDEMIIVWGHRDWRFDIPKSKIIATGRNVIVGLDYKDVFQYRVDRDAPIPSEEATAED</sequence>
<dbReference type="GeneID" id="41598129"/>
<accession>A0A075MTD9</accession>
<reference evidence="1 2" key="1">
    <citation type="journal article" date="2014" name="PLoS ONE">
        <title>Genome Sequence of Candidatus Nitrososphaera evergladensis from Group I.1b Enriched from Everglades Soil Reveals Novel Genomic Features of the Ammonia-Oxidizing Archaea.</title>
        <authorList>
            <person name="Zhalnina K.V."/>
            <person name="Dias R."/>
            <person name="Leonard M.T."/>
            <person name="Dorr de Quadros P."/>
            <person name="Camargo F.A."/>
            <person name="Drew J.C."/>
            <person name="Farmerie W.G."/>
            <person name="Daroub S.H."/>
            <person name="Triplett E.W."/>
        </authorList>
    </citation>
    <scope>NUCLEOTIDE SEQUENCE [LARGE SCALE GENOMIC DNA]</scope>
    <source>
        <strain evidence="1 2">SR1</strain>
    </source>
</reference>
<dbReference type="EMBL" id="CP007174">
    <property type="protein sequence ID" value="AIF84470.1"/>
    <property type="molecule type" value="Genomic_DNA"/>
</dbReference>
<dbReference type="STRING" id="1459636.NTE_02420"/>
<gene>
    <name evidence="1" type="ORF">NTE_02420</name>
</gene>
<dbReference type="RefSeq" id="WP_148701039.1">
    <property type="nucleotide sequence ID" value="NZ_CP007174.1"/>
</dbReference>
<dbReference type="Proteomes" id="UP000028194">
    <property type="component" value="Chromosome"/>
</dbReference>
<organism evidence="1 2">
    <name type="scientific">Candidatus Nitrososphaera evergladensis SR1</name>
    <dbReference type="NCBI Taxonomy" id="1459636"/>
    <lineage>
        <taxon>Archaea</taxon>
        <taxon>Nitrososphaerota</taxon>
        <taxon>Nitrososphaeria</taxon>
        <taxon>Nitrososphaerales</taxon>
        <taxon>Nitrososphaeraceae</taxon>
        <taxon>Nitrososphaera</taxon>
    </lineage>
</organism>
<dbReference type="KEGG" id="nev:NTE_02420"/>
<keyword evidence="2" id="KW-1185">Reference proteome</keyword>
<dbReference type="AlphaFoldDB" id="A0A075MTD9"/>
<protein>
    <submittedName>
        <fullName evidence="1">Uncharacterized protein</fullName>
    </submittedName>
</protein>
<evidence type="ECO:0000313" key="1">
    <source>
        <dbReference type="EMBL" id="AIF84470.1"/>
    </source>
</evidence>
<dbReference type="OrthoDB" id="5955at2157"/>
<proteinExistence type="predicted"/>
<dbReference type="HOGENOM" id="CLU_114820_0_0_2"/>
<evidence type="ECO:0000313" key="2">
    <source>
        <dbReference type="Proteomes" id="UP000028194"/>
    </source>
</evidence>